<feature type="region of interest" description="Disordered" evidence="1">
    <location>
        <begin position="151"/>
        <end position="191"/>
    </location>
</feature>
<evidence type="ECO:0000313" key="2">
    <source>
        <dbReference type="EMBL" id="XBO37558.1"/>
    </source>
</evidence>
<dbReference type="AlphaFoldDB" id="A0AAU7JB30"/>
<dbReference type="Pfam" id="PF11300">
    <property type="entry name" value="DUF3102"/>
    <property type="match status" value="1"/>
</dbReference>
<dbReference type="RefSeq" id="WP_406854381.1">
    <property type="nucleotide sequence ID" value="NZ_CP157484.1"/>
</dbReference>
<reference evidence="2" key="1">
    <citation type="submission" date="2024-05" db="EMBL/GenBank/DDBJ databases">
        <authorList>
            <person name="Kim S."/>
            <person name="Heo J."/>
            <person name="Choi H."/>
            <person name="Choi Y."/>
            <person name="Kwon S.-W."/>
            <person name="Kim Y."/>
        </authorList>
    </citation>
    <scope>NUCLEOTIDE SEQUENCE</scope>
    <source>
        <strain evidence="2">KACC 23698</strain>
    </source>
</reference>
<accession>A0AAU7JB30</accession>
<name>A0AAU7JB30_9HYPH</name>
<proteinExistence type="predicted"/>
<organism evidence="2">
    <name type="scientific">Alsobacter sp. KACC 23698</name>
    <dbReference type="NCBI Taxonomy" id="3149229"/>
    <lineage>
        <taxon>Bacteria</taxon>
        <taxon>Pseudomonadati</taxon>
        <taxon>Pseudomonadota</taxon>
        <taxon>Alphaproteobacteria</taxon>
        <taxon>Hyphomicrobiales</taxon>
        <taxon>Alsobacteraceae</taxon>
        <taxon>Alsobacter</taxon>
    </lineage>
</organism>
<dbReference type="InterPro" id="IPR021451">
    <property type="entry name" value="DUF3102"/>
</dbReference>
<protein>
    <submittedName>
        <fullName evidence="2">DUF3102 domain-containing protein</fullName>
    </submittedName>
</protein>
<gene>
    <name evidence="2" type="ORF">ABEG18_17755</name>
</gene>
<dbReference type="EMBL" id="CP157484">
    <property type="protein sequence ID" value="XBO37558.1"/>
    <property type="molecule type" value="Genomic_DNA"/>
</dbReference>
<evidence type="ECO:0000256" key="1">
    <source>
        <dbReference type="SAM" id="MobiDB-lite"/>
    </source>
</evidence>
<sequence length="238" mass="25834">MIRKEPKTRGEPPMLLAAGVPNCGFEYSNLPKEIALVAKRAADSVRAKIKNSTLEIGRELCAVKETLPHGQFGRWIELEFGMTMRSAQNYMSAFTQFGDKHEILAHLPITTVYLLAAPSTPAAVREKVIEETEAGARLTAKGVAKLIREAKDEDGEVRRKAAAPPKGEPALGQDEDPTPDPNDAGLRDDRQAAVHRAVELLRRELDGTAFETLLELLDRAGQLGADDIRGAMTSAPSG</sequence>